<dbReference type="GO" id="GO:0016987">
    <property type="term" value="F:sigma factor activity"/>
    <property type="evidence" value="ECO:0007669"/>
    <property type="project" value="UniProtKB-KW"/>
</dbReference>
<dbReference type="GeneID" id="98406977"/>
<dbReference type="Pfam" id="PF08281">
    <property type="entry name" value="Sigma70_r4_2"/>
    <property type="match status" value="1"/>
</dbReference>
<evidence type="ECO:0000256" key="3">
    <source>
        <dbReference type="ARBA" id="ARBA00023082"/>
    </source>
</evidence>
<dbReference type="Proteomes" id="UP000397656">
    <property type="component" value="Plasmid pRK1-2"/>
</dbReference>
<sequence length="171" mass="19025">MSEDSQLILLDYLGKSYGKLKARLTRLLGNDDAAGDALHDTWLRLKGKENYGPIQNPGAYLLRMAVNAAVDVQRRQSRSLSGDEVDGLLEEMADPAPNPAQVAEARSDLDALLRLLDRMPERRRALVLLVHSEGVTQKEAARRLGVSIRTVEYELKRVHESLDAYMTGGKK</sequence>
<gene>
    <name evidence="7" type="ORF">F7R26_039085</name>
</gene>
<dbReference type="Gene3D" id="1.10.1740.10">
    <property type="match status" value="1"/>
</dbReference>
<dbReference type="Gene3D" id="1.10.10.10">
    <property type="entry name" value="Winged helix-like DNA-binding domain superfamily/Winged helix DNA-binding domain"/>
    <property type="match status" value="1"/>
</dbReference>
<evidence type="ECO:0000256" key="4">
    <source>
        <dbReference type="ARBA" id="ARBA00023163"/>
    </source>
</evidence>
<reference evidence="7 8" key="1">
    <citation type="submission" date="2020-10" db="EMBL/GenBank/DDBJ databases">
        <title>Complete genome sequence of Cupriavidus basilensis CCUG 49340T.</title>
        <authorList>
            <person name="Salva-Serra F."/>
            <person name="Donoso R.A."/>
            <person name="Cho K.H."/>
            <person name="Yoo J.A."/>
            <person name="Lee K."/>
            <person name="Yoon S.-H."/>
            <person name="Perez-Pantoja D."/>
            <person name="Moore E.R.B."/>
        </authorList>
    </citation>
    <scope>NUCLEOTIDE SEQUENCE [LARGE SCALE GENOMIC DNA]</scope>
    <source>
        <strain evidence="8">CCUG 49340</strain>
        <plasmid evidence="7 8">pRK1-2</plasmid>
    </source>
</reference>
<dbReference type="SUPFAM" id="SSF88659">
    <property type="entry name" value="Sigma3 and sigma4 domains of RNA polymerase sigma factors"/>
    <property type="match status" value="1"/>
</dbReference>
<dbReference type="RefSeq" id="WP_150984865.1">
    <property type="nucleotide sequence ID" value="NZ_CP062806.1"/>
</dbReference>
<dbReference type="GO" id="GO:0006352">
    <property type="term" value="P:DNA-templated transcription initiation"/>
    <property type="evidence" value="ECO:0007669"/>
    <property type="project" value="InterPro"/>
</dbReference>
<comment type="similarity">
    <text evidence="1">Belongs to the sigma-70 factor family. ECF subfamily.</text>
</comment>
<name>A0A643FZ04_9BURK</name>
<evidence type="ECO:0000256" key="2">
    <source>
        <dbReference type="ARBA" id="ARBA00023015"/>
    </source>
</evidence>
<dbReference type="PANTHER" id="PTHR43133">
    <property type="entry name" value="RNA POLYMERASE ECF-TYPE SIGMA FACTO"/>
    <property type="match status" value="1"/>
</dbReference>
<dbReference type="InterPro" id="IPR007627">
    <property type="entry name" value="RNA_pol_sigma70_r2"/>
</dbReference>
<feature type="domain" description="RNA polymerase sigma factor 70 region 4 type 2" evidence="6">
    <location>
        <begin position="110"/>
        <end position="157"/>
    </location>
</feature>
<keyword evidence="4" id="KW-0804">Transcription</keyword>
<protein>
    <submittedName>
        <fullName evidence="7">RNA polymerase sigma factor</fullName>
    </submittedName>
</protein>
<evidence type="ECO:0000256" key="1">
    <source>
        <dbReference type="ARBA" id="ARBA00010641"/>
    </source>
</evidence>
<evidence type="ECO:0000259" key="5">
    <source>
        <dbReference type="Pfam" id="PF04542"/>
    </source>
</evidence>
<dbReference type="Pfam" id="PF04542">
    <property type="entry name" value="Sigma70_r2"/>
    <property type="match status" value="1"/>
</dbReference>
<keyword evidence="7" id="KW-0614">Plasmid</keyword>
<dbReference type="PANTHER" id="PTHR43133:SF63">
    <property type="entry name" value="RNA POLYMERASE SIGMA FACTOR FECI-RELATED"/>
    <property type="match status" value="1"/>
</dbReference>
<dbReference type="InterPro" id="IPR013249">
    <property type="entry name" value="RNA_pol_sigma70_r4_t2"/>
</dbReference>
<dbReference type="InterPro" id="IPR013325">
    <property type="entry name" value="RNA_pol_sigma_r2"/>
</dbReference>
<dbReference type="InterPro" id="IPR013324">
    <property type="entry name" value="RNA_pol_sigma_r3/r4-like"/>
</dbReference>
<evidence type="ECO:0000259" key="6">
    <source>
        <dbReference type="Pfam" id="PF08281"/>
    </source>
</evidence>
<dbReference type="NCBIfam" id="TIGR02937">
    <property type="entry name" value="sigma70-ECF"/>
    <property type="match status" value="1"/>
</dbReference>
<keyword evidence="2" id="KW-0805">Transcription regulation</keyword>
<dbReference type="EMBL" id="CP062806">
    <property type="protein sequence ID" value="QOT82001.1"/>
    <property type="molecule type" value="Genomic_DNA"/>
</dbReference>
<dbReference type="SUPFAM" id="SSF88946">
    <property type="entry name" value="Sigma2 domain of RNA polymerase sigma factors"/>
    <property type="match status" value="1"/>
</dbReference>
<dbReference type="InterPro" id="IPR014284">
    <property type="entry name" value="RNA_pol_sigma-70_dom"/>
</dbReference>
<keyword evidence="3" id="KW-0731">Sigma factor</keyword>
<accession>A0A643FZ04</accession>
<feature type="domain" description="RNA polymerase sigma-70 region 2" evidence="5">
    <location>
        <begin position="18"/>
        <end position="78"/>
    </location>
</feature>
<dbReference type="InterPro" id="IPR039425">
    <property type="entry name" value="RNA_pol_sigma-70-like"/>
</dbReference>
<dbReference type="InterPro" id="IPR036388">
    <property type="entry name" value="WH-like_DNA-bd_sf"/>
</dbReference>
<dbReference type="GO" id="GO:0003677">
    <property type="term" value="F:DNA binding"/>
    <property type="evidence" value="ECO:0007669"/>
    <property type="project" value="InterPro"/>
</dbReference>
<evidence type="ECO:0000313" key="7">
    <source>
        <dbReference type="EMBL" id="QOT82001.1"/>
    </source>
</evidence>
<proteinExistence type="inferred from homology"/>
<evidence type="ECO:0000313" key="8">
    <source>
        <dbReference type="Proteomes" id="UP000397656"/>
    </source>
</evidence>
<dbReference type="AlphaFoldDB" id="A0A643FZ04"/>
<geneLocation type="plasmid" evidence="7 8">
    <name>pRK1-2</name>
</geneLocation>
<organism evidence="7 8">
    <name type="scientific">Cupriavidus basilensis</name>
    <dbReference type="NCBI Taxonomy" id="68895"/>
    <lineage>
        <taxon>Bacteria</taxon>
        <taxon>Pseudomonadati</taxon>
        <taxon>Pseudomonadota</taxon>
        <taxon>Betaproteobacteria</taxon>
        <taxon>Burkholderiales</taxon>
        <taxon>Burkholderiaceae</taxon>
        <taxon>Cupriavidus</taxon>
    </lineage>
</organism>